<dbReference type="EMBL" id="FOOC01000003">
    <property type="protein sequence ID" value="SFF38545.1"/>
    <property type="molecule type" value="Genomic_DNA"/>
</dbReference>
<dbReference type="AlphaFoldDB" id="A0A1I2I8F7"/>
<feature type="region of interest" description="Disordered" evidence="1">
    <location>
        <begin position="630"/>
        <end position="663"/>
    </location>
</feature>
<evidence type="ECO:0008006" key="4">
    <source>
        <dbReference type="Google" id="ProtNLM"/>
    </source>
</evidence>
<accession>A0A1I2I8F7</accession>
<protein>
    <recommendedName>
        <fullName evidence="4">DUF1302 domain-containing protein</fullName>
    </recommendedName>
</protein>
<keyword evidence="3" id="KW-1185">Reference proteome</keyword>
<proteinExistence type="predicted"/>
<feature type="compositionally biased region" description="Polar residues" evidence="1">
    <location>
        <begin position="93"/>
        <end position="112"/>
    </location>
</feature>
<reference evidence="2 3" key="1">
    <citation type="submission" date="2016-10" db="EMBL/GenBank/DDBJ databases">
        <authorList>
            <person name="de Groot N.N."/>
        </authorList>
    </citation>
    <scope>NUCLEOTIDE SEQUENCE [LARGE SCALE GENOMIC DNA]</scope>
    <source>
        <strain evidence="2 3">DSM 23609</strain>
    </source>
</reference>
<evidence type="ECO:0000313" key="2">
    <source>
        <dbReference type="EMBL" id="SFF38545.1"/>
    </source>
</evidence>
<evidence type="ECO:0000256" key="1">
    <source>
        <dbReference type="SAM" id="MobiDB-lite"/>
    </source>
</evidence>
<dbReference type="InterPro" id="IPR010727">
    <property type="entry name" value="DUF1302"/>
</dbReference>
<dbReference type="Pfam" id="PF06980">
    <property type="entry name" value="DUF1302"/>
    <property type="match status" value="1"/>
</dbReference>
<sequence length="764" mass="83561">MALGKPHIFRAGRRCGFALMAAVIAGGYSETGAALEFDIGGTTLRVENLVTIGAAMRMQDRDDALVGKSNLNPGLCVARDGDDGVSGPDPSGNNTFTGDTCSATRPSQDGNGTANDFFLRQPGGFQPNGDNGNLNFDKRDIVHATAKLTTDVNVDLFGFNVFARGIYFFDAQYEDMRERHPDTTLQPFRTAYPDAAIKTNGRDFEMLDYFVSRTFEVAERPVSIKIGNHVLNWGESGFLALNSLNTINPLNQALLRIPGFDIKELFLPVGMVNVNADVMDGLNVEVFYQYDWKPFVLDPVGSFFSSADILGAGASYAMLSFGKAPEDPLELYAPFRNPDDPAAVLGSRSDRTMARNFTEERRRRPDDGGQYGLSLKTYLEDLNNGTELAFYFANYHSRIPTVGIIAADATCLPDQSLGNPVTNLLSLFNPAGSCRVPPENLTALLAQQAGQEVTYMPRPEDANDALPVGSISYFAEYPEDIRVYGISFNTTLGDIAWSGEYAFRDNLPVQIHITDLVFAGLQPAFPANDFSLGVATLPGRRTAVPDFVSVYRGVSYGPGDYIRGYERMKVGQLGTTFIKTIGGDNPLGASQIVALLELGMTQVFDMPSIDELQFQGAGVNTHISSGADGSVGINPRDVRTDPNDPTTNGGTATLRQNPTAHPDRAGFGTEISYGYRLVTLTRYDDAIFGINFELLAALFHDVEGVAPGLGQNFVEGRKQILAGLRWDYLSRYTGEIRYTWYTGTHRRDAIHDRDYILAWVGYQF</sequence>
<dbReference type="STRING" id="1076937.SAMN04488120_103115"/>
<evidence type="ECO:0000313" key="3">
    <source>
        <dbReference type="Proteomes" id="UP000199771"/>
    </source>
</evidence>
<gene>
    <name evidence="2" type="ORF">SAMN04488120_103115</name>
</gene>
<feature type="region of interest" description="Disordered" evidence="1">
    <location>
        <begin position="82"/>
        <end position="112"/>
    </location>
</feature>
<dbReference type="Proteomes" id="UP000199771">
    <property type="component" value="Unassembled WGS sequence"/>
</dbReference>
<name>A0A1I2I8F7_9GAMM</name>
<organism evidence="2 3">
    <name type="scientific">Fontimonas thermophila</name>
    <dbReference type="NCBI Taxonomy" id="1076937"/>
    <lineage>
        <taxon>Bacteria</taxon>
        <taxon>Pseudomonadati</taxon>
        <taxon>Pseudomonadota</taxon>
        <taxon>Gammaproteobacteria</taxon>
        <taxon>Nevskiales</taxon>
        <taxon>Nevskiaceae</taxon>
        <taxon>Fontimonas</taxon>
    </lineage>
</organism>
<feature type="compositionally biased region" description="Polar residues" evidence="1">
    <location>
        <begin position="643"/>
        <end position="659"/>
    </location>
</feature>